<dbReference type="GO" id="GO:0046872">
    <property type="term" value="F:metal ion binding"/>
    <property type="evidence" value="ECO:0007669"/>
    <property type="project" value="UniProtKB-KW"/>
</dbReference>
<dbReference type="PANTHER" id="PTHR10584:SF166">
    <property type="entry name" value="RIBOKINASE"/>
    <property type="match status" value="1"/>
</dbReference>
<dbReference type="PANTHER" id="PTHR10584">
    <property type="entry name" value="SUGAR KINASE"/>
    <property type="match status" value="1"/>
</dbReference>
<evidence type="ECO:0000256" key="9">
    <source>
        <dbReference type="HAMAP-Rule" id="MF_01987"/>
    </source>
</evidence>
<protein>
    <recommendedName>
        <fullName evidence="9">Ribokinase</fullName>
        <shortName evidence="9">RK</shortName>
        <ecNumber evidence="9">2.7.1.15</ecNumber>
    </recommendedName>
</protein>
<keyword evidence="8 9" id="KW-0119">Carbohydrate metabolism</keyword>
<keyword evidence="4 9" id="KW-0418">Kinase</keyword>
<comment type="subunit">
    <text evidence="9">Homodimer.</text>
</comment>
<evidence type="ECO:0000259" key="10">
    <source>
        <dbReference type="Pfam" id="PF00294"/>
    </source>
</evidence>
<comment type="activity regulation">
    <text evidence="9">Activated by a monovalent cation that binds near, but not in, the active site. The most likely occupant of the site in vivo is potassium. Ion binding induces a conformational change that may alter substrate affinity.</text>
</comment>
<dbReference type="InterPro" id="IPR029056">
    <property type="entry name" value="Ribokinase-like"/>
</dbReference>
<dbReference type="HAMAP" id="MF_01987">
    <property type="entry name" value="Ribokinase"/>
    <property type="match status" value="1"/>
</dbReference>
<evidence type="ECO:0000256" key="8">
    <source>
        <dbReference type="ARBA" id="ARBA00023277"/>
    </source>
</evidence>
<feature type="binding site" evidence="9">
    <location>
        <begin position="10"/>
        <end position="12"/>
    </location>
    <ligand>
        <name>substrate</name>
    </ligand>
</feature>
<dbReference type="GO" id="GO:0004747">
    <property type="term" value="F:ribokinase activity"/>
    <property type="evidence" value="ECO:0007669"/>
    <property type="project" value="UniProtKB-UniRule"/>
</dbReference>
<evidence type="ECO:0000313" key="11">
    <source>
        <dbReference type="EMBL" id="OLU45393.1"/>
    </source>
</evidence>
<feature type="binding site" evidence="9">
    <location>
        <position position="274"/>
    </location>
    <ligand>
        <name>K(+)</name>
        <dbReference type="ChEBI" id="CHEBI:29103"/>
    </ligand>
</feature>
<dbReference type="RefSeq" id="WP_076341877.1">
    <property type="nucleotide sequence ID" value="NZ_CAJTMI010000047.1"/>
</dbReference>
<reference evidence="11 12" key="1">
    <citation type="submission" date="2016-11" db="EMBL/GenBank/DDBJ databases">
        <title>Description of two novel members of the family Erysipelotrichaceae: Ileibacterium lipovorans gen. nov., sp. nov. and Dubosiella newyorkensis, gen. nov., sp. nov.</title>
        <authorList>
            <person name="Cox L.M."/>
            <person name="Sohn J."/>
            <person name="Tyrrell K.L."/>
            <person name="Citron D.M."/>
            <person name="Lawson P.A."/>
            <person name="Patel N.B."/>
            <person name="Iizumi T."/>
            <person name="Perez-Perez G.I."/>
            <person name="Goldstein E.J."/>
            <person name="Blaser M.J."/>
        </authorList>
    </citation>
    <scope>NUCLEOTIDE SEQUENCE [LARGE SCALE GENOMIC DNA]</scope>
    <source>
        <strain evidence="11 12">NYU-BL-A4</strain>
    </source>
</reference>
<dbReference type="CDD" id="cd01174">
    <property type="entry name" value="ribokinase"/>
    <property type="match status" value="1"/>
</dbReference>
<evidence type="ECO:0000256" key="3">
    <source>
        <dbReference type="ARBA" id="ARBA00022741"/>
    </source>
</evidence>
<gene>
    <name evidence="9" type="primary">rbsK</name>
    <name evidence="11" type="ORF">BO225_08770</name>
</gene>
<organism evidence="11 12">
    <name type="scientific">Dubosiella newyorkensis</name>
    <dbReference type="NCBI Taxonomy" id="1862672"/>
    <lineage>
        <taxon>Bacteria</taxon>
        <taxon>Bacillati</taxon>
        <taxon>Bacillota</taxon>
        <taxon>Erysipelotrichia</taxon>
        <taxon>Erysipelotrichales</taxon>
        <taxon>Erysipelotrichaceae</taxon>
        <taxon>Dubosiella</taxon>
    </lineage>
</organism>
<evidence type="ECO:0000256" key="2">
    <source>
        <dbReference type="ARBA" id="ARBA00022723"/>
    </source>
</evidence>
<dbReference type="Gene3D" id="3.40.1190.20">
    <property type="match status" value="1"/>
</dbReference>
<evidence type="ECO:0000256" key="7">
    <source>
        <dbReference type="ARBA" id="ARBA00022958"/>
    </source>
</evidence>
<feature type="binding site" evidence="9">
    <location>
        <begin position="243"/>
        <end position="244"/>
    </location>
    <ligand>
        <name>ATP</name>
        <dbReference type="ChEBI" id="CHEBI:30616"/>
    </ligand>
</feature>
<comment type="cofactor">
    <cofactor evidence="9">
        <name>Mg(2+)</name>
        <dbReference type="ChEBI" id="CHEBI:18420"/>
    </cofactor>
    <text evidence="9">Requires a divalent cation, most likely magnesium in vivo, as an electrophilic catalyst to aid phosphoryl group transfer. It is the chelate of the metal and the nucleotide that is the actual substrate.</text>
</comment>
<dbReference type="GO" id="GO:0019303">
    <property type="term" value="P:D-ribose catabolic process"/>
    <property type="evidence" value="ECO:0007669"/>
    <property type="project" value="UniProtKB-UniRule"/>
</dbReference>
<feature type="binding site" evidence="9">
    <location>
        <position position="238"/>
    </location>
    <ligand>
        <name>K(+)</name>
        <dbReference type="ChEBI" id="CHEBI:29103"/>
    </ligand>
</feature>
<dbReference type="EMBL" id="MPKA01000086">
    <property type="protein sequence ID" value="OLU45393.1"/>
    <property type="molecule type" value="Genomic_DNA"/>
</dbReference>
<name>A0A1U7NLB8_9FIRM</name>
<dbReference type="InterPro" id="IPR011611">
    <property type="entry name" value="PfkB_dom"/>
</dbReference>
<dbReference type="EC" id="2.7.1.15" evidence="9"/>
<dbReference type="Proteomes" id="UP000186705">
    <property type="component" value="Unassembled WGS sequence"/>
</dbReference>
<evidence type="ECO:0000313" key="12">
    <source>
        <dbReference type="Proteomes" id="UP000186705"/>
    </source>
</evidence>
<keyword evidence="9" id="KW-0963">Cytoplasm</keyword>
<keyword evidence="3 9" id="KW-0547">Nucleotide-binding</keyword>
<keyword evidence="7 9" id="KW-0630">Potassium</keyword>
<feature type="binding site" evidence="9">
    <location>
        <position position="279"/>
    </location>
    <ligand>
        <name>K(+)</name>
        <dbReference type="ChEBI" id="CHEBI:29103"/>
    </ligand>
</feature>
<dbReference type="InterPro" id="IPR011877">
    <property type="entry name" value="Ribokinase"/>
</dbReference>
<comment type="subcellular location">
    <subcellularLocation>
        <location evidence="9">Cytoplasm</location>
    </subcellularLocation>
</comment>
<feature type="binding site" evidence="9">
    <location>
        <position position="283"/>
    </location>
    <ligand>
        <name>K(+)</name>
        <dbReference type="ChEBI" id="CHEBI:29103"/>
    </ligand>
</feature>
<comment type="function">
    <text evidence="9">Catalyzes the phosphorylation of ribose at O-5 in a reaction requiring ATP and magnesium. The resulting D-ribose-5-phosphate can then be used either for sythesis of nucleotides, histidine, and tryptophan, or as a component of the pentose phosphate pathway.</text>
</comment>
<feature type="active site" description="Proton acceptor" evidence="9">
    <location>
        <position position="244"/>
    </location>
</feature>
<keyword evidence="12" id="KW-1185">Reference proteome</keyword>
<feature type="binding site" evidence="9">
    <location>
        <begin position="38"/>
        <end position="42"/>
    </location>
    <ligand>
        <name>substrate</name>
    </ligand>
</feature>
<keyword evidence="6 9" id="KW-0460">Magnesium</keyword>
<evidence type="ECO:0000256" key="1">
    <source>
        <dbReference type="ARBA" id="ARBA00022679"/>
    </source>
</evidence>
<dbReference type="Pfam" id="PF00294">
    <property type="entry name" value="PfkB"/>
    <property type="match status" value="1"/>
</dbReference>
<comment type="caution">
    <text evidence="11">The sequence shown here is derived from an EMBL/GenBank/DDBJ whole genome shotgun (WGS) entry which is preliminary data.</text>
</comment>
<feature type="binding site" evidence="9">
    <location>
        <position position="244"/>
    </location>
    <ligand>
        <name>substrate</name>
    </ligand>
</feature>
<feature type="binding site" evidence="9">
    <location>
        <position position="277"/>
    </location>
    <ligand>
        <name>K(+)</name>
        <dbReference type="ChEBI" id="CHEBI:29103"/>
    </ligand>
</feature>
<dbReference type="STRING" id="1862672.BO225_08770"/>
<dbReference type="GeneID" id="78276030"/>
<evidence type="ECO:0000256" key="4">
    <source>
        <dbReference type="ARBA" id="ARBA00022777"/>
    </source>
</evidence>
<dbReference type="SUPFAM" id="SSF53613">
    <property type="entry name" value="Ribokinase-like"/>
    <property type="match status" value="1"/>
</dbReference>
<feature type="binding site" evidence="9">
    <location>
        <position position="137"/>
    </location>
    <ligand>
        <name>substrate</name>
    </ligand>
</feature>
<evidence type="ECO:0000256" key="6">
    <source>
        <dbReference type="ARBA" id="ARBA00022842"/>
    </source>
</evidence>
<dbReference type="OrthoDB" id="9775849at2"/>
<feature type="binding site" evidence="9">
    <location>
        <position position="179"/>
    </location>
    <ligand>
        <name>ATP</name>
        <dbReference type="ChEBI" id="CHEBI:30616"/>
    </ligand>
</feature>
<dbReference type="PRINTS" id="PR00990">
    <property type="entry name" value="RIBOKINASE"/>
</dbReference>
<dbReference type="InterPro" id="IPR002139">
    <property type="entry name" value="Ribo/fructo_kinase"/>
</dbReference>
<keyword evidence="2 9" id="KW-0479">Metal-binding</keyword>
<comment type="catalytic activity">
    <reaction evidence="9">
        <text>D-ribose + ATP = D-ribose 5-phosphate + ADP + H(+)</text>
        <dbReference type="Rhea" id="RHEA:13697"/>
        <dbReference type="ChEBI" id="CHEBI:15378"/>
        <dbReference type="ChEBI" id="CHEBI:30616"/>
        <dbReference type="ChEBI" id="CHEBI:47013"/>
        <dbReference type="ChEBI" id="CHEBI:78346"/>
        <dbReference type="ChEBI" id="CHEBI:456216"/>
        <dbReference type="EC" id="2.7.1.15"/>
    </reaction>
</comment>
<comment type="similarity">
    <text evidence="9">Belongs to the carbohydrate kinase PfkB family. Ribokinase subfamily.</text>
</comment>
<keyword evidence="5 9" id="KW-0067">ATP-binding</keyword>
<keyword evidence="1 9" id="KW-0808">Transferase</keyword>
<evidence type="ECO:0000256" key="5">
    <source>
        <dbReference type="ARBA" id="ARBA00022840"/>
    </source>
</evidence>
<accession>A0A1U7NLB8</accession>
<comment type="caution">
    <text evidence="9">Lacks conserved residue(s) required for the propagation of feature annotation.</text>
</comment>
<dbReference type="GO" id="GO:0005737">
    <property type="term" value="C:cytoplasm"/>
    <property type="evidence" value="ECO:0007669"/>
    <property type="project" value="UniProtKB-SubCell"/>
</dbReference>
<feature type="domain" description="Carbohydrate kinase PfkB" evidence="10">
    <location>
        <begin position="3"/>
        <end position="286"/>
    </location>
</feature>
<feature type="binding site" evidence="9">
    <location>
        <position position="240"/>
    </location>
    <ligand>
        <name>K(+)</name>
        <dbReference type="ChEBI" id="CHEBI:29103"/>
    </ligand>
</feature>
<comment type="pathway">
    <text evidence="9">Carbohydrate metabolism; D-ribose degradation; D-ribose 5-phosphate from beta-D-ribopyranose: step 2/2.</text>
</comment>
<dbReference type="AlphaFoldDB" id="A0A1U7NLB8"/>
<dbReference type="GO" id="GO:0005524">
    <property type="term" value="F:ATP binding"/>
    <property type="evidence" value="ECO:0007669"/>
    <property type="project" value="UniProtKB-UniRule"/>
</dbReference>
<sequence>MAVFVIGSMNIDMFFDVDHFVRAKETLLPDRCEVLPGGKGLNQACACSKAGAKTFMAGKIGSDRKILLDALNQARVDARFVQIDENDMSGRAIIQRDPSGENCILLVPGLNHALECEDFENVLEKIGENDIVLLQNEISNLCVLAKLLKEKGAFVVFNPAPVTDSIPKDLSFVSILVVNEVEIEQLLSKTGDPKKLCEEWLGSYPDSSIVLTLSNHGSMFANRNQMLFMPSFPVNAIDTTGAGDTYIGYFCALLDQGSEIESALQFASAAAALSVTRAGAATSIPERKEVEALIEKSDILCQRANQMV</sequence>
<proteinExistence type="inferred from homology"/>
<dbReference type="UniPathway" id="UPA00916">
    <property type="reaction ID" value="UER00889"/>
</dbReference>